<keyword evidence="8" id="KW-0449">Lipoprotein</keyword>
<evidence type="ECO:0000256" key="2">
    <source>
        <dbReference type="ARBA" id="ARBA00005683"/>
    </source>
</evidence>
<dbReference type="CDD" id="cd13113">
    <property type="entry name" value="Wnt"/>
    <property type="match status" value="1"/>
</dbReference>
<evidence type="ECO:0000256" key="8">
    <source>
        <dbReference type="ARBA" id="ARBA00023288"/>
    </source>
</evidence>
<comment type="similarity">
    <text evidence="2 9">Belongs to the Wnt family.</text>
</comment>
<proteinExistence type="inferred from homology"/>
<evidence type="ECO:0000313" key="12">
    <source>
        <dbReference type="Proteomes" id="UP001642483"/>
    </source>
</evidence>
<comment type="function">
    <text evidence="9">Ligand for members of the frizzled family of seven transmembrane receptors.</text>
</comment>
<keyword evidence="6 9" id="KW-0879">Wnt signaling pathway</keyword>
<reference evidence="11 12" key="1">
    <citation type="submission" date="2024-02" db="EMBL/GenBank/DDBJ databases">
        <authorList>
            <person name="Daric V."/>
            <person name="Darras S."/>
        </authorList>
    </citation>
    <scope>NUCLEOTIDE SEQUENCE [LARGE SCALE GENOMIC DNA]</scope>
</reference>
<dbReference type="InterPro" id="IPR043158">
    <property type="entry name" value="Wnt_C"/>
</dbReference>
<dbReference type="Proteomes" id="UP001642483">
    <property type="component" value="Unassembled WGS sequence"/>
</dbReference>
<name>A0ABP0G2P6_CLALP</name>
<evidence type="ECO:0000256" key="1">
    <source>
        <dbReference type="ARBA" id="ARBA00004498"/>
    </source>
</evidence>
<comment type="subcellular location">
    <subcellularLocation>
        <location evidence="1 9">Secreted</location>
        <location evidence="1 9">Extracellular space</location>
        <location evidence="1 9">Extracellular matrix</location>
    </subcellularLocation>
</comment>
<keyword evidence="10" id="KW-0472">Membrane</keyword>
<dbReference type="Gene3D" id="3.30.2460.20">
    <property type="match status" value="1"/>
</dbReference>
<keyword evidence="10" id="KW-0812">Transmembrane</keyword>
<feature type="transmembrane region" description="Helical" evidence="10">
    <location>
        <begin position="30"/>
        <end position="51"/>
    </location>
</feature>
<accession>A0ABP0G2P6</accession>
<keyword evidence="5" id="KW-0272">Extracellular matrix</keyword>
<comment type="caution">
    <text evidence="11">The sequence shown here is derived from an EMBL/GenBank/DDBJ whole genome shotgun (WGS) entry which is preliminary data.</text>
</comment>
<dbReference type="Pfam" id="PF00110">
    <property type="entry name" value="wnt"/>
    <property type="match status" value="1"/>
</dbReference>
<dbReference type="InterPro" id="IPR018161">
    <property type="entry name" value="Wnt_CS"/>
</dbReference>
<evidence type="ECO:0000256" key="5">
    <source>
        <dbReference type="ARBA" id="ARBA00022530"/>
    </source>
</evidence>
<organism evidence="11 12">
    <name type="scientific">Clavelina lepadiformis</name>
    <name type="common">Light-bulb sea squirt</name>
    <name type="synonym">Ascidia lepadiformis</name>
    <dbReference type="NCBI Taxonomy" id="159417"/>
    <lineage>
        <taxon>Eukaryota</taxon>
        <taxon>Metazoa</taxon>
        <taxon>Chordata</taxon>
        <taxon>Tunicata</taxon>
        <taxon>Ascidiacea</taxon>
        <taxon>Aplousobranchia</taxon>
        <taxon>Clavelinidae</taxon>
        <taxon>Clavelina</taxon>
    </lineage>
</organism>
<dbReference type="PROSITE" id="PS00246">
    <property type="entry name" value="WNT1"/>
    <property type="match status" value="1"/>
</dbReference>
<keyword evidence="3 9" id="KW-0217">Developmental protein</keyword>
<sequence length="391" mass="44392">MGSKSFDSNISRFPTVVCKYRNLTPLMLKIHVIIYAINVGAVGIATAIQWLSISKALSLGIEPQPPIYIDLCEDGKYLSQGQKKICRQYYSIMSSVVEGATLALTECQRQFENEKWNCSTQERRRIRKRSLFGRSLTSGTRESAFVYAVSSAAVAFSVTRDCRRGHIDGCGCDMSWPHRAQKVSGFDWSGCSDNIAWGAEMSRVFIDAEESTRLHRRGRNKRWKERKRARNEMTINLNNNRVGRESVEESMTRRCKCHGTSGSCIGKTCWRTLPDFEEVGRSLKTKYKGAAQVHVKRKYGRPFFKAKGESGKRIINSELVFLRKSPDACSTFGRRCSSDITSPDNCDVMCCGRGYSTRFRYATTECKCKFKWCCKVDCDTCNTTFTEHTCL</sequence>
<evidence type="ECO:0000256" key="9">
    <source>
        <dbReference type="RuleBase" id="RU003500"/>
    </source>
</evidence>
<evidence type="ECO:0000256" key="6">
    <source>
        <dbReference type="ARBA" id="ARBA00022687"/>
    </source>
</evidence>
<evidence type="ECO:0000256" key="10">
    <source>
        <dbReference type="SAM" id="Phobius"/>
    </source>
</evidence>
<evidence type="ECO:0000256" key="3">
    <source>
        <dbReference type="ARBA" id="ARBA00022473"/>
    </source>
</evidence>
<keyword evidence="12" id="KW-1185">Reference proteome</keyword>
<dbReference type="SMART" id="SM00097">
    <property type="entry name" value="WNT1"/>
    <property type="match status" value="1"/>
</dbReference>
<dbReference type="PANTHER" id="PTHR12027">
    <property type="entry name" value="WNT RELATED"/>
    <property type="match status" value="1"/>
</dbReference>
<evidence type="ECO:0000256" key="4">
    <source>
        <dbReference type="ARBA" id="ARBA00022525"/>
    </source>
</evidence>
<keyword evidence="10" id="KW-1133">Transmembrane helix</keyword>
<protein>
    <recommendedName>
        <fullName evidence="9">Protein Wnt</fullName>
    </recommendedName>
</protein>
<dbReference type="InterPro" id="IPR005817">
    <property type="entry name" value="Wnt"/>
</dbReference>
<evidence type="ECO:0000313" key="11">
    <source>
        <dbReference type="EMBL" id="CAK8686121.1"/>
    </source>
</evidence>
<gene>
    <name evidence="11" type="ORF">CVLEPA_LOCUS18030</name>
</gene>
<keyword evidence="4" id="KW-0964">Secreted</keyword>
<evidence type="ECO:0000256" key="7">
    <source>
        <dbReference type="ARBA" id="ARBA00023157"/>
    </source>
</evidence>
<keyword evidence="7" id="KW-1015">Disulfide bond</keyword>
<dbReference type="EMBL" id="CAWYQH010000101">
    <property type="protein sequence ID" value="CAK8686121.1"/>
    <property type="molecule type" value="Genomic_DNA"/>
</dbReference>
<dbReference type="PRINTS" id="PR01349">
    <property type="entry name" value="WNTPROTEIN"/>
</dbReference>